<evidence type="ECO:0000259" key="10">
    <source>
        <dbReference type="PROSITE" id="PS50259"/>
    </source>
</evidence>
<dbReference type="SUPFAM" id="SSF53822">
    <property type="entry name" value="Periplasmic binding protein-like I"/>
    <property type="match status" value="1"/>
</dbReference>
<keyword evidence="5" id="KW-1133">Transmembrane helix</keyword>
<keyword evidence="9" id="KW-0808">Transferase</keyword>
<evidence type="ECO:0000256" key="2">
    <source>
        <dbReference type="ARBA" id="ARBA00006547"/>
    </source>
</evidence>
<dbReference type="EMBL" id="JAIPUX010000521">
    <property type="protein sequence ID" value="KAH0626278.1"/>
    <property type="molecule type" value="Genomic_DNA"/>
</dbReference>
<evidence type="ECO:0000256" key="5">
    <source>
        <dbReference type="ARBA" id="ARBA00022989"/>
    </source>
</evidence>
<keyword evidence="6" id="KW-0472">Membrane</keyword>
<dbReference type="Gene3D" id="3.40.50.2300">
    <property type="match status" value="2"/>
</dbReference>
<dbReference type="Gene3D" id="3.30.2140.20">
    <property type="match status" value="1"/>
</dbReference>
<dbReference type="EC" id="2.3.1.5" evidence="3"/>
<dbReference type="InterPro" id="IPR001447">
    <property type="entry name" value="Arylamine_N-AcTrfase"/>
</dbReference>
<name>A0ABQ7T9J2_PHRPL</name>
<dbReference type="PANTHER" id="PTHR24061">
    <property type="entry name" value="CALCIUM-SENSING RECEPTOR-RELATED"/>
    <property type="match status" value="1"/>
</dbReference>
<dbReference type="PRINTS" id="PR01543">
    <property type="entry name" value="ANATRNSFRASE"/>
</dbReference>
<evidence type="ECO:0000256" key="3">
    <source>
        <dbReference type="ARBA" id="ARBA00012701"/>
    </source>
</evidence>
<keyword evidence="8 9" id="KW-0012">Acyltransferase</keyword>
<feature type="domain" description="G-protein coupled receptors family 3 profile" evidence="10">
    <location>
        <begin position="344"/>
        <end position="400"/>
    </location>
</feature>
<dbReference type="PANTHER" id="PTHR24061:SF599">
    <property type="entry name" value="G-PROTEIN COUPLED RECEPTORS FAMILY 3 PROFILE DOMAIN-CONTAINING PROTEIN"/>
    <property type="match status" value="1"/>
</dbReference>
<proteinExistence type="inferred from homology"/>
<dbReference type="InterPro" id="IPR028082">
    <property type="entry name" value="Peripla_BP_I"/>
</dbReference>
<evidence type="ECO:0000256" key="7">
    <source>
        <dbReference type="ARBA" id="ARBA00023180"/>
    </source>
</evidence>
<dbReference type="InterPro" id="IPR017978">
    <property type="entry name" value="GPCR_3_C"/>
</dbReference>
<comment type="subcellular location">
    <subcellularLocation>
        <location evidence="1">Membrane</location>
        <topology evidence="1">Multi-pass membrane protein</topology>
    </subcellularLocation>
</comment>
<dbReference type="SUPFAM" id="SSF54001">
    <property type="entry name" value="Cysteine proteinases"/>
    <property type="match status" value="1"/>
</dbReference>
<dbReference type="InterPro" id="IPR053710">
    <property type="entry name" value="Arylamine_NAT_domain_sf"/>
</dbReference>
<dbReference type="InterPro" id="IPR038765">
    <property type="entry name" value="Papain-like_cys_pep_sf"/>
</dbReference>
<dbReference type="Proteomes" id="UP000826234">
    <property type="component" value="Unassembled WGS sequence"/>
</dbReference>
<dbReference type="Pfam" id="PF01094">
    <property type="entry name" value="ANF_receptor"/>
    <property type="match status" value="1"/>
</dbReference>
<organism evidence="11 12">
    <name type="scientific">Phrynosoma platyrhinos</name>
    <name type="common">Desert horned lizard</name>
    <dbReference type="NCBI Taxonomy" id="52577"/>
    <lineage>
        <taxon>Eukaryota</taxon>
        <taxon>Metazoa</taxon>
        <taxon>Chordata</taxon>
        <taxon>Craniata</taxon>
        <taxon>Vertebrata</taxon>
        <taxon>Euteleostomi</taxon>
        <taxon>Lepidosauria</taxon>
        <taxon>Squamata</taxon>
        <taxon>Bifurcata</taxon>
        <taxon>Unidentata</taxon>
        <taxon>Episquamata</taxon>
        <taxon>Toxicofera</taxon>
        <taxon>Iguania</taxon>
        <taxon>Phrynosomatidae</taxon>
        <taxon>Phrynosomatinae</taxon>
        <taxon>Phrynosoma</taxon>
    </lineage>
</organism>
<keyword evidence="7" id="KW-0325">Glycoprotein</keyword>
<dbReference type="InterPro" id="IPR001828">
    <property type="entry name" value="ANF_lig-bd_rcpt"/>
</dbReference>
<evidence type="ECO:0000313" key="11">
    <source>
        <dbReference type="EMBL" id="KAH0626278.1"/>
    </source>
</evidence>
<keyword evidence="12" id="KW-1185">Reference proteome</keyword>
<protein>
    <recommendedName>
        <fullName evidence="3">arylamine N-acetyltransferase</fullName>
        <ecNumber evidence="3">2.3.1.5</ecNumber>
    </recommendedName>
</protein>
<comment type="caution">
    <text evidence="11">The sequence shown here is derived from an EMBL/GenBank/DDBJ whole genome shotgun (WGS) entry which is preliminary data.</text>
</comment>
<evidence type="ECO:0000256" key="1">
    <source>
        <dbReference type="ARBA" id="ARBA00004141"/>
    </source>
</evidence>
<evidence type="ECO:0000256" key="4">
    <source>
        <dbReference type="ARBA" id="ARBA00022692"/>
    </source>
</evidence>
<gene>
    <name evidence="11" type="ORF">JD844_001182</name>
</gene>
<dbReference type="Pfam" id="PF00797">
    <property type="entry name" value="Acetyltransf_2"/>
    <property type="match status" value="1"/>
</dbReference>
<evidence type="ECO:0000256" key="8">
    <source>
        <dbReference type="ARBA" id="ARBA00023315"/>
    </source>
</evidence>
<dbReference type="InterPro" id="IPR000068">
    <property type="entry name" value="GPCR_3_Ca_sens_rcpt-rel"/>
</dbReference>
<evidence type="ECO:0000313" key="12">
    <source>
        <dbReference type="Proteomes" id="UP000826234"/>
    </source>
</evidence>
<dbReference type="PROSITE" id="PS50259">
    <property type="entry name" value="G_PROTEIN_RECEP_F3_4"/>
    <property type="match status" value="1"/>
</dbReference>
<reference evidence="11 12" key="1">
    <citation type="journal article" date="2022" name="Gigascience">
        <title>A chromosome-level genome assembly and annotation of the desert horned lizard, Phrynosoma platyrhinos, provides insight into chromosomal rearrangements among reptiles.</title>
        <authorList>
            <person name="Koochekian N."/>
            <person name="Ascanio A."/>
            <person name="Farleigh K."/>
            <person name="Card D.C."/>
            <person name="Schield D.R."/>
            <person name="Castoe T.A."/>
            <person name="Jezkova T."/>
        </authorList>
    </citation>
    <scope>NUCLEOTIDE SEQUENCE [LARGE SCALE GENOMIC DNA]</scope>
    <source>
        <strain evidence="11">NK-2021</strain>
    </source>
</reference>
<evidence type="ECO:0000256" key="6">
    <source>
        <dbReference type="ARBA" id="ARBA00023136"/>
    </source>
</evidence>
<accession>A0ABQ7T9J2</accession>
<evidence type="ECO:0000256" key="9">
    <source>
        <dbReference type="RuleBase" id="RU003452"/>
    </source>
</evidence>
<sequence length="692" mass="78726">MSPSEDLQNLGIIELLLYFGWKWVGFITMDGEGEEHFFQVLEPLLSQNGICSAFRKIAPRTMRSGTVSEMLNNIVDSTQLGFLNTQANVIIVYGEIDTFVWLTNTLTSKLFIPLITGEYNELTSVGKVWIMTAQIDIALHILQRGFDIQTFYGMISFTIHSRKVQGFQEFLQTIHPSVVNGDGFIKDIWEQAFDCVIPNPNIPEDYLEPCTGEERLEGLPTAGFEMSMTGHSYSVYNAVYILAHALHIRYSTQSHHRAMEASRRLDPHHVKTWQRIMFNNTAGDEIRFNEHGELATGFDITNLITFPNNSYVRVKVGSLKSQFPPSKTFVINAEKIQWHRSFIQPNKVTCLLRQSTFGIIFAIAVSSVLAKTVVVVVAFKASKPGNTLHKWIGQRSAYFISGNYQLQPQSRESSEIPVKFNMDIGRYLQRIGYQGAAQPSWETLCHLHRCHLLSVPFESLSIHCGEPITLELPVIYDKIVRRHRGGFCFELNGLFLWLLKMLGFDAKGVAGRVRNRFTGRYGPPLDHLVIWVHLDGRQLLCDVGFGEGFMEPLELQPEVEQVQDGGIFQLGLTGDIWVLERRVLSGREGRPLYQFTLEEKKLEDFTEMCLYHQTSPSSIFTCKSFCSLHKEDGGRLTYLGWRLISTRGEDRTETVLDCSEIPAVLSENFGIKLEKTFMPKDEQILPPLEEND</sequence>
<keyword evidence="4" id="KW-0812">Transmembrane</keyword>
<dbReference type="Pfam" id="PF00003">
    <property type="entry name" value="7tm_3"/>
    <property type="match status" value="1"/>
</dbReference>
<comment type="similarity">
    <text evidence="2 9">Belongs to the arylamine N-acetyltransferase family.</text>
</comment>